<dbReference type="Proteomes" id="UP000294535">
    <property type="component" value="Unassembled WGS sequence"/>
</dbReference>
<comment type="function">
    <text evidence="1">Produces ATP from ADP in the presence of a proton gradient across the membrane.</text>
</comment>
<organism evidence="11 12">
    <name type="scientific">Algoriphagus boseongensis</name>
    <dbReference type="NCBI Taxonomy" id="1442587"/>
    <lineage>
        <taxon>Bacteria</taxon>
        <taxon>Pseudomonadati</taxon>
        <taxon>Bacteroidota</taxon>
        <taxon>Cytophagia</taxon>
        <taxon>Cytophagales</taxon>
        <taxon>Cyclobacteriaceae</taxon>
        <taxon>Algoriphagus</taxon>
    </lineage>
</organism>
<keyword evidence="4 9" id="KW-0813">Transport</keyword>
<keyword evidence="8 9" id="KW-0066">ATP synthesis</keyword>
<protein>
    <submittedName>
        <fullName evidence="11">ATP synthase F1 subcomplex epsilon subunit</fullName>
    </submittedName>
</protein>
<comment type="caution">
    <text evidence="11">The sequence shown here is derived from an EMBL/GenBank/DDBJ whole genome shotgun (WGS) entry which is preliminary data.</text>
</comment>
<dbReference type="EMBL" id="SNYF01000006">
    <property type="protein sequence ID" value="TDQ17372.1"/>
    <property type="molecule type" value="Genomic_DNA"/>
</dbReference>
<evidence type="ECO:0000256" key="4">
    <source>
        <dbReference type="ARBA" id="ARBA00022448"/>
    </source>
</evidence>
<evidence type="ECO:0000313" key="12">
    <source>
        <dbReference type="Proteomes" id="UP000294535"/>
    </source>
</evidence>
<dbReference type="RefSeq" id="WP_133555348.1">
    <property type="nucleotide sequence ID" value="NZ_SNYF01000006.1"/>
</dbReference>
<keyword evidence="5 9" id="KW-0406">Ion transport</keyword>
<evidence type="ECO:0000256" key="5">
    <source>
        <dbReference type="ARBA" id="ARBA00023065"/>
    </source>
</evidence>
<evidence type="ECO:0000256" key="7">
    <source>
        <dbReference type="ARBA" id="ARBA00023196"/>
    </source>
</evidence>
<evidence type="ECO:0000256" key="2">
    <source>
        <dbReference type="ARBA" id="ARBA00004184"/>
    </source>
</evidence>
<dbReference type="OrthoDB" id="5294255at2"/>
<evidence type="ECO:0000259" key="10">
    <source>
        <dbReference type="Pfam" id="PF02823"/>
    </source>
</evidence>
<proteinExistence type="inferred from homology"/>
<comment type="subunit">
    <text evidence="9">F-type ATPases have 2 components, CF(1) - the catalytic core - and CF(0) - the membrane proton channel. CF(1) has five subunits: alpha(3), beta(3), gamma(1), delta(1), epsilon(1). CF(0) has three main subunits: a, b and c.</text>
</comment>
<comment type="subcellular location">
    <subcellularLocation>
        <location evidence="2">Endomembrane system</location>
        <topology evidence="2">Peripheral membrane protein</topology>
    </subcellularLocation>
</comment>
<dbReference type="CDD" id="cd12152">
    <property type="entry name" value="F1-ATPase_delta"/>
    <property type="match status" value="1"/>
</dbReference>
<dbReference type="GO" id="GO:0045259">
    <property type="term" value="C:proton-transporting ATP synthase complex"/>
    <property type="evidence" value="ECO:0007669"/>
    <property type="project" value="UniProtKB-KW"/>
</dbReference>
<evidence type="ECO:0000256" key="6">
    <source>
        <dbReference type="ARBA" id="ARBA00023136"/>
    </source>
</evidence>
<evidence type="ECO:0000256" key="3">
    <source>
        <dbReference type="ARBA" id="ARBA00005712"/>
    </source>
</evidence>
<dbReference type="GO" id="GO:0046933">
    <property type="term" value="F:proton-transporting ATP synthase activity, rotational mechanism"/>
    <property type="evidence" value="ECO:0007669"/>
    <property type="project" value="InterPro"/>
</dbReference>
<evidence type="ECO:0000313" key="11">
    <source>
        <dbReference type="EMBL" id="TDQ17372.1"/>
    </source>
</evidence>
<dbReference type="PANTHER" id="PTHR13822">
    <property type="entry name" value="ATP SYNTHASE DELTA/EPSILON CHAIN"/>
    <property type="match status" value="1"/>
</dbReference>
<comment type="similarity">
    <text evidence="3 9">Belongs to the ATPase epsilon chain family.</text>
</comment>
<accession>A0A4R6T6R8</accession>
<feature type="domain" description="ATP synthase F1 complex delta/epsilon subunit N-terminal" evidence="10">
    <location>
        <begin position="1"/>
        <end position="79"/>
    </location>
</feature>
<dbReference type="Gene3D" id="2.60.15.10">
    <property type="entry name" value="F0F1 ATP synthase delta/epsilon subunit, N-terminal"/>
    <property type="match status" value="1"/>
</dbReference>
<dbReference type="GO" id="GO:0012505">
    <property type="term" value="C:endomembrane system"/>
    <property type="evidence" value="ECO:0007669"/>
    <property type="project" value="UniProtKB-SubCell"/>
</dbReference>
<dbReference type="SUPFAM" id="SSF51344">
    <property type="entry name" value="Epsilon subunit of F1F0-ATP synthase N-terminal domain"/>
    <property type="match status" value="1"/>
</dbReference>
<name>A0A4R6T6R8_9BACT</name>
<dbReference type="PANTHER" id="PTHR13822:SF10">
    <property type="entry name" value="ATP SYNTHASE EPSILON CHAIN, CHLOROPLASTIC"/>
    <property type="match status" value="1"/>
</dbReference>
<dbReference type="InterPro" id="IPR001469">
    <property type="entry name" value="ATP_synth_F1_dsu/esu"/>
</dbReference>
<dbReference type="NCBIfam" id="TIGR01216">
    <property type="entry name" value="ATP_synt_epsi"/>
    <property type="match status" value="1"/>
</dbReference>
<reference evidence="11 12" key="1">
    <citation type="submission" date="2019-03" db="EMBL/GenBank/DDBJ databases">
        <title>Genomic Encyclopedia of Type Strains, Phase III (KMG-III): the genomes of soil and plant-associated and newly described type strains.</title>
        <authorList>
            <person name="Whitman W."/>
        </authorList>
    </citation>
    <scope>NUCLEOTIDE SEQUENCE [LARGE SCALE GENOMIC DNA]</scope>
    <source>
        <strain evidence="11 12">CECT 8446</strain>
    </source>
</reference>
<sequence>MQLEIVTPDKKIFQGEVSEASFPGASGAFQVLNNHAPIVSALAKGNVSFTTKEGGKVTMLVEGGVVEVNNNVIVVLAEKVVS</sequence>
<dbReference type="InterPro" id="IPR020546">
    <property type="entry name" value="ATP_synth_F1_dsu/esu_N"/>
</dbReference>
<dbReference type="AlphaFoldDB" id="A0A4R6T6R8"/>
<dbReference type="InterPro" id="IPR036771">
    <property type="entry name" value="ATPsynth_dsu/esu_N"/>
</dbReference>
<evidence type="ECO:0000256" key="9">
    <source>
        <dbReference type="RuleBase" id="RU003656"/>
    </source>
</evidence>
<gene>
    <name evidence="11" type="ORF">DFQ04_2024</name>
</gene>
<dbReference type="Pfam" id="PF02823">
    <property type="entry name" value="ATP-synt_DE_N"/>
    <property type="match status" value="1"/>
</dbReference>
<keyword evidence="12" id="KW-1185">Reference proteome</keyword>
<keyword evidence="6" id="KW-0472">Membrane</keyword>
<keyword evidence="7 9" id="KW-0139">CF(1)</keyword>
<evidence type="ECO:0000256" key="8">
    <source>
        <dbReference type="ARBA" id="ARBA00023310"/>
    </source>
</evidence>
<evidence type="ECO:0000256" key="1">
    <source>
        <dbReference type="ARBA" id="ARBA00003543"/>
    </source>
</evidence>